<feature type="domain" description="GerMN" evidence="2">
    <location>
        <begin position="262"/>
        <end position="351"/>
    </location>
</feature>
<dbReference type="Pfam" id="PF10646">
    <property type="entry name" value="Germane"/>
    <property type="match status" value="2"/>
</dbReference>
<dbReference type="SMART" id="SM00909">
    <property type="entry name" value="Germane"/>
    <property type="match status" value="2"/>
</dbReference>
<evidence type="ECO:0000313" key="4">
    <source>
        <dbReference type="Proteomes" id="UP000199017"/>
    </source>
</evidence>
<dbReference type="AlphaFoldDB" id="A0A1G8F202"/>
<feature type="region of interest" description="Disordered" evidence="1">
    <location>
        <begin position="26"/>
        <end position="83"/>
    </location>
</feature>
<reference evidence="3 4" key="1">
    <citation type="submission" date="2016-10" db="EMBL/GenBank/DDBJ databases">
        <authorList>
            <person name="de Groot N.N."/>
        </authorList>
    </citation>
    <scope>NUCLEOTIDE SEQUENCE [LARGE SCALE GENOMIC DNA]</scope>
    <source>
        <strain evidence="4">P4B,CCM 7963,CECT 7998,DSM 25260,IBRC-M 10614,KCTC 13821</strain>
    </source>
</reference>
<protein>
    <submittedName>
        <fullName evidence="3">Germination protein M</fullName>
    </submittedName>
</protein>
<dbReference type="RefSeq" id="WP_091581957.1">
    <property type="nucleotide sequence ID" value="NZ_FNDU01000002.1"/>
</dbReference>
<evidence type="ECO:0000313" key="3">
    <source>
        <dbReference type="EMBL" id="SDH76141.1"/>
    </source>
</evidence>
<keyword evidence="4" id="KW-1185">Reference proteome</keyword>
<dbReference type="STRING" id="930129.SAMN05216352_102487"/>
<name>A0A1G8F202_9BACI</name>
<proteinExistence type="predicted"/>
<dbReference type="InterPro" id="IPR019606">
    <property type="entry name" value="GerMN"/>
</dbReference>
<sequence>MKTKWFIGTAVFLTVPFFLQGCGFGNNEATNKDEPPEETEEVEWQEFEEMEPADETEANKEEEQAEDSEDQKEADEEGTDETTERELYLINEEGMVVPHTFELPVQEGTLKQSLEYLVQDGPLTSMIPNGFQAVLPPGTEVDVNLKEDGTAIADFSPEFRDYDPKNEQAILQAVTWTLTQFENVDQVKFQINGYEQETMPAENTPIGDAYSRENGINLESGSVADMTNSDSVTVYFLSQTGDSSYYVPVTRRVESFEESEKLDVTMEELIKGPSSASSLHGVIREGASLEDTPSINGDTASLFFNESLLTEQEGTAISDEALHAITLSATEVAGVEKVELNVEGAEEVIQVSGETLNEPVSRPASVNANHS</sequence>
<feature type="domain" description="GerMN" evidence="2">
    <location>
        <begin position="110"/>
        <end position="200"/>
    </location>
</feature>
<accession>A0A1G8F202</accession>
<gene>
    <name evidence="3" type="ORF">SAMN05216352_102487</name>
</gene>
<feature type="compositionally biased region" description="Acidic residues" evidence="1">
    <location>
        <begin position="63"/>
        <end position="81"/>
    </location>
</feature>
<organism evidence="3 4">
    <name type="scientific">Alteribacillus bidgolensis</name>
    <dbReference type="NCBI Taxonomy" id="930129"/>
    <lineage>
        <taxon>Bacteria</taxon>
        <taxon>Bacillati</taxon>
        <taxon>Bacillota</taxon>
        <taxon>Bacilli</taxon>
        <taxon>Bacillales</taxon>
        <taxon>Bacillaceae</taxon>
        <taxon>Alteribacillus</taxon>
    </lineage>
</organism>
<dbReference type="Proteomes" id="UP000199017">
    <property type="component" value="Unassembled WGS sequence"/>
</dbReference>
<evidence type="ECO:0000256" key="1">
    <source>
        <dbReference type="SAM" id="MobiDB-lite"/>
    </source>
</evidence>
<feature type="compositionally biased region" description="Acidic residues" evidence="1">
    <location>
        <begin position="35"/>
        <end position="56"/>
    </location>
</feature>
<dbReference type="PROSITE" id="PS51257">
    <property type="entry name" value="PROKAR_LIPOPROTEIN"/>
    <property type="match status" value="1"/>
</dbReference>
<evidence type="ECO:0000259" key="2">
    <source>
        <dbReference type="SMART" id="SM00909"/>
    </source>
</evidence>
<dbReference type="EMBL" id="FNDU01000002">
    <property type="protein sequence ID" value="SDH76141.1"/>
    <property type="molecule type" value="Genomic_DNA"/>
</dbReference>
<dbReference type="OrthoDB" id="1715058at2"/>